<dbReference type="InterPro" id="IPR000835">
    <property type="entry name" value="HTH_MarR-typ"/>
</dbReference>
<name>A0A542YJH4_9MICO</name>
<dbReference type="AlphaFoldDB" id="A0A542YJH4"/>
<dbReference type="Gene3D" id="1.10.10.10">
    <property type="entry name" value="Winged helix-like DNA-binding domain superfamily/Winged helix DNA-binding domain"/>
    <property type="match status" value="1"/>
</dbReference>
<proteinExistence type="predicted"/>
<evidence type="ECO:0000313" key="3">
    <source>
        <dbReference type="Proteomes" id="UP000317998"/>
    </source>
</evidence>
<dbReference type="GO" id="GO:0006950">
    <property type="term" value="P:response to stress"/>
    <property type="evidence" value="ECO:0007669"/>
    <property type="project" value="TreeGrafter"/>
</dbReference>
<dbReference type="OrthoDB" id="3174724at2"/>
<dbReference type="PANTHER" id="PTHR33164:SF89">
    <property type="entry name" value="MARR FAMILY REGULATORY PROTEIN"/>
    <property type="match status" value="1"/>
</dbReference>
<dbReference type="InterPro" id="IPR036390">
    <property type="entry name" value="WH_DNA-bd_sf"/>
</dbReference>
<dbReference type="GO" id="GO:0003700">
    <property type="term" value="F:DNA-binding transcription factor activity"/>
    <property type="evidence" value="ECO:0007669"/>
    <property type="project" value="InterPro"/>
</dbReference>
<dbReference type="InterPro" id="IPR036388">
    <property type="entry name" value="WH-like_DNA-bd_sf"/>
</dbReference>
<keyword evidence="2" id="KW-0238">DNA-binding</keyword>
<dbReference type="Proteomes" id="UP000317998">
    <property type="component" value="Unassembled WGS sequence"/>
</dbReference>
<evidence type="ECO:0000259" key="1">
    <source>
        <dbReference type="PROSITE" id="PS50995"/>
    </source>
</evidence>
<organism evidence="2 3">
    <name type="scientific">Homoserinimonas aerilata</name>
    <dbReference type="NCBI Taxonomy" id="1162970"/>
    <lineage>
        <taxon>Bacteria</taxon>
        <taxon>Bacillati</taxon>
        <taxon>Actinomycetota</taxon>
        <taxon>Actinomycetes</taxon>
        <taxon>Micrococcales</taxon>
        <taxon>Microbacteriaceae</taxon>
        <taxon>Homoserinimonas</taxon>
    </lineage>
</organism>
<protein>
    <submittedName>
        <fullName evidence="2">DNA-binding MarR family transcriptional regulator</fullName>
    </submittedName>
</protein>
<reference evidence="2 3" key="1">
    <citation type="submission" date="2019-06" db="EMBL/GenBank/DDBJ databases">
        <title>Sequencing the genomes of 1000 actinobacteria strains.</title>
        <authorList>
            <person name="Klenk H.-P."/>
        </authorList>
    </citation>
    <scope>NUCLEOTIDE SEQUENCE [LARGE SCALE GENOMIC DNA]</scope>
    <source>
        <strain evidence="2 3">DSM 26477</strain>
    </source>
</reference>
<evidence type="ECO:0000313" key="2">
    <source>
        <dbReference type="EMBL" id="TQL48222.1"/>
    </source>
</evidence>
<gene>
    <name evidence="2" type="ORF">FB562_1309</name>
</gene>
<dbReference type="InterPro" id="IPR039422">
    <property type="entry name" value="MarR/SlyA-like"/>
</dbReference>
<feature type="domain" description="HTH marR-type" evidence="1">
    <location>
        <begin position="1"/>
        <end position="132"/>
    </location>
</feature>
<dbReference type="EMBL" id="VFOM01000001">
    <property type="protein sequence ID" value="TQL48222.1"/>
    <property type="molecule type" value="Genomic_DNA"/>
</dbReference>
<comment type="caution">
    <text evidence="2">The sequence shown here is derived from an EMBL/GenBank/DDBJ whole genome shotgun (WGS) entry which is preliminary data.</text>
</comment>
<dbReference type="Pfam" id="PF12802">
    <property type="entry name" value="MarR_2"/>
    <property type="match status" value="1"/>
</dbReference>
<dbReference type="PANTHER" id="PTHR33164">
    <property type="entry name" value="TRANSCRIPTIONAL REGULATOR, MARR FAMILY"/>
    <property type="match status" value="1"/>
</dbReference>
<accession>A0A542YJH4</accession>
<sequence>MPSAVDVLARLSFVTSARIEARASEAGLSVQQMRLLGILRDREPTINELTVHLGLDKSSVSGLVIRAERRGLVSRTQHEQDGRAVRVHLEVAGRALIDTANSQFENDVHRMFAALTETERSRWVALTTTLLVAEAEERGLSR</sequence>
<dbReference type="SMART" id="SM00347">
    <property type="entry name" value="HTH_MARR"/>
    <property type="match status" value="1"/>
</dbReference>
<dbReference type="GO" id="GO:0003677">
    <property type="term" value="F:DNA binding"/>
    <property type="evidence" value="ECO:0007669"/>
    <property type="project" value="UniProtKB-KW"/>
</dbReference>
<dbReference type="SUPFAM" id="SSF46785">
    <property type="entry name" value="Winged helix' DNA-binding domain"/>
    <property type="match status" value="1"/>
</dbReference>
<dbReference type="PROSITE" id="PS50995">
    <property type="entry name" value="HTH_MARR_2"/>
    <property type="match status" value="1"/>
</dbReference>
<keyword evidence="3" id="KW-1185">Reference proteome</keyword>